<comment type="catalytic activity">
    <reaction evidence="1">
        <text>(7,8-dihydropterin-6-yl)methyl diphosphate + 4-aminobenzoate = 7,8-dihydropteroate + diphosphate</text>
        <dbReference type="Rhea" id="RHEA:19949"/>
        <dbReference type="ChEBI" id="CHEBI:17836"/>
        <dbReference type="ChEBI" id="CHEBI:17839"/>
        <dbReference type="ChEBI" id="CHEBI:33019"/>
        <dbReference type="ChEBI" id="CHEBI:72950"/>
        <dbReference type="EC" id="2.5.1.15"/>
    </reaction>
</comment>
<evidence type="ECO:0000256" key="4">
    <source>
        <dbReference type="ARBA" id="ARBA00012458"/>
    </source>
</evidence>
<evidence type="ECO:0000256" key="3">
    <source>
        <dbReference type="ARBA" id="ARBA00004763"/>
    </source>
</evidence>
<dbReference type="EC" id="2.5.1.15" evidence="4"/>
<organism evidence="10">
    <name type="scientific">marine metagenome</name>
    <dbReference type="NCBI Taxonomy" id="408172"/>
    <lineage>
        <taxon>unclassified sequences</taxon>
        <taxon>metagenomes</taxon>
        <taxon>ecological metagenomes</taxon>
    </lineage>
</organism>
<evidence type="ECO:0000256" key="1">
    <source>
        <dbReference type="ARBA" id="ARBA00000012"/>
    </source>
</evidence>
<dbReference type="Gene3D" id="3.20.20.20">
    <property type="entry name" value="Dihydropteroate synthase-like"/>
    <property type="match status" value="1"/>
</dbReference>
<dbReference type="PROSITE" id="PS00792">
    <property type="entry name" value="DHPS_1"/>
    <property type="match status" value="1"/>
</dbReference>
<comment type="pathway">
    <text evidence="3">Cofactor biosynthesis; tetrahydrofolate biosynthesis; 7,8-dihydrofolate from 2-amino-4-hydroxy-6-hydroxymethyl-7,8-dihydropteridine diphosphate and 4-aminobenzoate: step 1/2.</text>
</comment>
<dbReference type="GO" id="GO:0004156">
    <property type="term" value="F:dihydropteroate synthase activity"/>
    <property type="evidence" value="ECO:0007669"/>
    <property type="project" value="UniProtKB-EC"/>
</dbReference>
<accession>A0A381TTJ8</accession>
<dbReference type="PROSITE" id="PS00793">
    <property type="entry name" value="DHPS_2"/>
    <property type="match status" value="1"/>
</dbReference>
<dbReference type="EMBL" id="UINC01005141">
    <property type="protein sequence ID" value="SVA19356.1"/>
    <property type="molecule type" value="Genomic_DNA"/>
</dbReference>
<evidence type="ECO:0000256" key="6">
    <source>
        <dbReference type="ARBA" id="ARBA00022723"/>
    </source>
</evidence>
<keyword evidence="5" id="KW-0808">Transferase</keyword>
<evidence type="ECO:0000256" key="8">
    <source>
        <dbReference type="ARBA" id="ARBA00022909"/>
    </source>
</evidence>
<dbReference type="CDD" id="cd00739">
    <property type="entry name" value="DHPS"/>
    <property type="match status" value="1"/>
</dbReference>
<dbReference type="PROSITE" id="PS50972">
    <property type="entry name" value="PTERIN_BINDING"/>
    <property type="match status" value="1"/>
</dbReference>
<dbReference type="InterPro" id="IPR000489">
    <property type="entry name" value="Pterin-binding_dom"/>
</dbReference>
<name>A0A381TTJ8_9ZZZZ</name>
<dbReference type="GO" id="GO:0046872">
    <property type="term" value="F:metal ion binding"/>
    <property type="evidence" value="ECO:0007669"/>
    <property type="project" value="UniProtKB-KW"/>
</dbReference>
<keyword evidence="6" id="KW-0479">Metal-binding</keyword>
<gene>
    <name evidence="10" type="ORF">METZ01_LOCUS72210</name>
</gene>
<proteinExistence type="predicted"/>
<sequence length="293" mass="31078">MNSRRHYTVPLPDGFSLELGERTLVMGIVNVTPDSFSDGGLWLDPGQAVEHALAMVAAGADLLDIGGESTRPGAAELAADQELARVLPVVRDLCRQVQIPVSIDTYKVEVARAALDQGATVVNDVSGLLYEPALAGVVESHAAALVLMHNRGRSRDMYRDATYADVGSEVAGELGDRLNEAVTAGMDRNRIIVDPGLGFAKRADHSYAALAGVGRLASLDRPILIGPSRKSFLAGEGDQGSSMRDWGTAAAVTAAVLEGAHIVRVHQVAEMVDVVRVADGIRAHRHDPRKEVP</sequence>
<dbReference type="InterPro" id="IPR045031">
    <property type="entry name" value="DHP_synth-like"/>
</dbReference>
<dbReference type="FunFam" id="3.20.20.20:FF:000006">
    <property type="entry name" value="Dihydropteroate synthase"/>
    <property type="match status" value="1"/>
</dbReference>
<dbReference type="Pfam" id="PF00809">
    <property type="entry name" value="Pterin_bind"/>
    <property type="match status" value="1"/>
</dbReference>
<feature type="domain" description="Pterin-binding" evidence="9">
    <location>
        <begin position="23"/>
        <end position="276"/>
    </location>
</feature>
<evidence type="ECO:0000256" key="5">
    <source>
        <dbReference type="ARBA" id="ARBA00022679"/>
    </source>
</evidence>
<dbReference type="GO" id="GO:0046654">
    <property type="term" value="P:tetrahydrofolate biosynthetic process"/>
    <property type="evidence" value="ECO:0007669"/>
    <property type="project" value="TreeGrafter"/>
</dbReference>
<dbReference type="InterPro" id="IPR011005">
    <property type="entry name" value="Dihydropteroate_synth-like_sf"/>
</dbReference>
<comment type="cofactor">
    <cofactor evidence="2">
        <name>Mg(2+)</name>
        <dbReference type="ChEBI" id="CHEBI:18420"/>
    </cofactor>
</comment>
<protein>
    <recommendedName>
        <fullName evidence="4">dihydropteroate synthase</fullName>
        <ecNumber evidence="4">2.5.1.15</ecNumber>
    </recommendedName>
</protein>
<dbReference type="PANTHER" id="PTHR20941">
    <property type="entry name" value="FOLATE SYNTHESIS PROTEINS"/>
    <property type="match status" value="1"/>
</dbReference>
<dbReference type="AlphaFoldDB" id="A0A381TTJ8"/>
<dbReference type="NCBIfam" id="TIGR01496">
    <property type="entry name" value="DHPS"/>
    <property type="match status" value="1"/>
</dbReference>
<dbReference type="PANTHER" id="PTHR20941:SF1">
    <property type="entry name" value="FOLIC ACID SYNTHESIS PROTEIN FOL1"/>
    <property type="match status" value="1"/>
</dbReference>
<evidence type="ECO:0000256" key="2">
    <source>
        <dbReference type="ARBA" id="ARBA00001946"/>
    </source>
</evidence>
<keyword evidence="7" id="KW-0460">Magnesium</keyword>
<evidence type="ECO:0000313" key="10">
    <source>
        <dbReference type="EMBL" id="SVA19356.1"/>
    </source>
</evidence>
<evidence type="ECO:0000256" key="7">
    <source>
        <dbReference type="ARBA" id="ARBA00022842"/>
    </source>
</evidence>
<keyword evidence="8" id="KW-0289">Folate biosynthesis</keyword>
<dbReference type="GO" id="GO:0046656">
    <property type="term" value="P:folic acid biosynthetic process"/>
    <property type="evidence" value="ECO:0007669"/>
    <property type="project" value="UniProtKB-KW"/>
</dbReference>
<reference evidence="10" key="1">
    <citation type="submission" date="2018-05" db="EMBL/GenBank/DDBJ databases">
        <authorList>
            <person name="Lanie J.A."/>
            <person name="Ng W.-L."/>
            <person name="Kazmierczak K.M."/>
            <person name="Andrzejewski T.M."/>
            <person name="Davidsen T.M."/>
            <person name="Wayne K.J."/>
            <person name="Tettelin H."/>
            <person name="Glass J.I."/>
            <person name="Rusch D."/>
            <person name="Podicherti R."/>
            <person name="Tsui H.-C.T."/>
            <person name="Winkler M.E."/>
        </authorList>
    </citation>
    <scope>NUCLEOTIDE SEQUENCE</scope>
</reference>
<dbReference type="InterPro" id="IPR006390">
    <property type="entry name" value="DHP_synth_dom"/>
</dbReference>
<evidence type="ECO:0000259" key="9">
    <source>
        <dbReference type="PROSITE" id="PS50972"/>
    </source>
</evidence>
<dbReference type="SUPFAM" id="SSF51717">
    <property type="entry name" value="Dihydropteroate synthetase-like"/>
    <property type="match status" value="1"/>
</dbReference>